<protein>
    <submittedName>
        <fullName evidence="1">Uncharacterized protein</fullName>
    </submittedName>
</protein>
<comment type="caution">
    <text evidence="1">The sequence shown here is derived from an EMBL/GenBank/DDBJ whole genome shotgun (WGS) entry which is preliminary data.</text>
</comment>
<dbReference type="EMBL" id="CAJJDN010000094">
    <property type="protein sequence ID" value="CAD8109928.1"/>
    <property type="molecule type" value="Genomic_DNA"/>
</dbReference>
<dbReference type="Proteomes" id="UP000692954">
    <property type="component" value="Unassembled WGS sequence"/>
</dbReference>
<organism evidence="1 2">
    <name type="scientific">Paramecium sonneborni</name>
    <dbReference type="NCBI Taxonomy" id="65129"/>
    <lineage>
        <taxon>Eukaryota</taxon>
        <taxon>Sar</taxon>
        <taxon>Alveolata</taxon>
        <taxon>Ciliophora</taxon>
        <taxon>Intramacronucleata</taxon>
        <taxon>Oligohymenophorea</taxon>
        <taxon>Peniculida</taxon>
        <taxon>Parameciidae</taxon>
        <taxon>Paramecium</taxon>
    </lineage>
</organism>
<proteinExistence type="predicted"/>
<dbReference type="AlphaFoldDB" id="A0A8S1Q393"/>
<reference evidence="1" key="1">
    <citation type="submission" date="2021-01" db="EMBL/GenBank/DDBJ databases">
        <authorList>
            <consortium name="Genoscope - CEA"/>
            <person name="William W."/>
        </authorList>
    </citation>
    <scope>NUCLEOTIDE SEQUENCE</scope>
</reference>
<evidence type="ECO:0000313" key="2">
    <source>
        <dbReference type="Proteomes" id="UP000692954"/>
    </source>
</evidence>
<name>A0A8S1Q393_9CILI</name>
<sequence>MEGFFLQFYSPDNIKIGEFMKVTENTRRLLTDIITTDYEFLQLKWILQQTDVNLKKFSSEEKTQSENILLEKHQQTVFMQLNYLAKQIVHQ</sequence>
<gene>
    <name evidence="1" type="ORF">PSON_ATCC_30995.1.T0940200</name>
</gene>
<evidence type="ECO:0000313" key="1">
    <source>
        <dbReference type="EMBL" id="CAD8109928.1"/>
    </source>
</evidence>
<keyword evidence="2" id="KW-1185">Reference proteome</keyword>
<accession>A0A8S1Q393</accession>